<name>A0ABN9MBG3_9NEOB</name>
<accession>A0ABN9MBG3</accession>
<dbReference type="PANTHER" id="PTHR11412">
    <property type="entry name" value="MACROGLOBULIN / COMPLEMENT"/>
    <property type="match status" value="1"/>
</dbReference>
<protein>
    <recommendedName>
        <fullName evidence="1">Macroglobulin domain-containing protein</fullName>
    </recommendedName>
</protein>
<dbReference type="PANTHER" id="PTHR11412:SF190">
    <property type="entry name" value="A.SUPERBUS VENOM FACTOR 1"/>
    <property type="match status" value="1"/>
</dbReference>
<sequence>MMHASQNAAFLRAFCRVFRCVVRRVTNAAAHNASLNNPDGIVVLKNQFSSNEKSVIVQKSFTLPDIANEGIWKIAGKFQETPQEVFQTEFEVKEYVLPSFEVFLETPQNYYFVDDDHFTVDITARFLHGKPVEGSMYALFGVIQNNEKKSFPHSMANITVRRVFKMTSPIEPEGLTRVTYYICPFVYDTPSTFHSTQSLSDWHSQFWMVGE</sequence>
<organism evidence="2 3">
    <name type="scientific">Ranitomeya imitator</name>
    <name type="common">mimic poison frog</name>
    <dbReference type="NCBI Taxonomy" id="111125"/>
    <lineage>
        <taxon>Eukaryota</taxon>
        <taxon>Metazoa</taxon>
        <taxon>Chordata</taxon>
        <taxon>Craniata</taxon>
        <taxon>Vertebrata</taxon>
        <taxon>Euteleostomi</taxon>
        <taxon>Amphibia</taxon>
        <taxon>Batrachia</taxon>
        <taxon>Anura</taxon>
        <taxon>Neobatrachia</taxon>
        <taxon>Hyloidea</taxon>
        <taxon>Dendrobatidae</taxon>
        <taxon>Dendrobatinae</taxon>
        <taxon>Ranitomeya</taxon>
    </lineage>
</organism>
<dbReference type="EMBL" id="CAUEEQ010045790">
    <property type="protein sequence ID" value="CAJ0958459.1"/>
    <property type="molecule type" value="Genomic_DNA"/>
</dbReference>
<evidence type="ECO:0000313" key="3">
    <source>
        <dbReference type="Proteomes" id="UP001176940"/>
    </source>
</evidence>
<dbReference type="Proteomes" id="UP001176940">
    <property type="component" value="Unassembled WGS sequence"/>
</dbReference>
<proteinExistence type="predicted"/>
<feature type="domain" description="Macroglobulin" evidence="1">
    <location>
        <begin position="94"/>
        <end position="152"/>
    </location>
</feature>
<gene>
    <name evidence="2" type="ORF">RIMI_LOCUS16415843</name>
</gene>
<evidence type="ECO:0000259" key="1">
    <source>
        <dbReference type="Pfam" id="PF17791"/>
    </source>
</evidence>
<comment type="caution">
    <text evidence="2">The sequence shown here is derived from an EMBL/GenBank/DDBJ whole genome shotgun (WGS) entry which is preliminary data.</text>
</comment>
<keyword evidence="3" id="KW-1185">Reference proteome</keyword>
<dbReference type="Gene3D" id="2.60.40.1940">
    <property type="match status" value="1"/>
</dbReference>
<dbReference type="Gene3D" id="2.60.40.1930">
    <property type="match status" value="1"/>
</dbReference>
<reference evidence="2" key="1">
    <citation type="submission" date="2023-07" db="EMBL/GenBank/DDBJ databases">
        <authorList>
            <person name="Stuckert A."/>
        </authorList>
    </citation>
    <scope>NUCLEOTIDE SEQUENCE</scope>
</reference>
<evidence type="ECO:0000313" key="2">
    <source>
        <dbReference type="EMBL" id="CAJ0958459.1"/>
    </source>
</evidence>
<dbReference type="Pfam" id="PF17791">
    <property type="entry name" value="MG3"/>
    <property type="match status" value="1"/>
</dbReference>
<dbReference type="InterPro" id="IPR050473">
    <property type="entry name" value="A2M/Complement_sys"/>
</dbReference>
<dbReference type="InterPro" id="IPR041555">
    <property type="entry name" value="MG3"/>
</dbReference>